<reference evidence="3 4" key="1">
    <citation type="submission" date="2021-10" db="EMBL/GenBank/DDBJ databases">
        <title>The diversity and Nitrogen Metabolism of Culturable Nitrate-Utilizing Bacteria Within the Oxygen Minimum Zone of the Changjiang (Yangtze River)Estuary.</title>
        <authorList>
            <person name="Zhang D."/>
            <person name="Zheng J."/>
            <person name="Liu S."/>
            <person name="He W."/>
        </authorList>
    </citation>
    <scope>NUCLEOTIDE SEQUENCE [LARGE SCALE GENOMIC DNA]</scope>
    <source>
        <strain evidence="3 4">FXH275-2</strain>
    </source>
</reference>
<dbReference type="Pfam" id="PF20385">
    <property type="entry name" value="DUF6680"/>
    <property type="match status" value="1"/>
</dbReference>
<dbReference type="RefSeq" id="WP_228226614.1">
    <property type="nucleotide sequence ID" value="NZ_JAJGNP010000003.1"/>
</dbReference>
<sequence>MGTIELATVVQAVSSVLAFIAALIAVWVTYKAPAQAANLQREHDAELERQRERYQILKTLMEYRGVDISAPEPVAALNMIVIVFQDERNVLDAWHEFLCYTNGADNHTNRSNAYMGIIVAMEKCLGYSDQLTVAAIDRGYYPRTT</sequence>
<accession>A0ABS8H1F2</accession>
<dbReference type="EMBL" id="JAJGNP010000003">
    <property type="protein sequence ID" value="MCC4232336.1"/>
    <property type="molecule type" value="Genomic_DNA"/>
</dbReference>
<feature type="domain" description="DUF6680" evidence="2">
    <location>
        <begin position="23"/>
        <end position="143"/>
    </location>
</feature>
<protein>
    <recommendedName>
        <fullName evidence="2">DUF6680 domain-containing protein</fullName>
    </recommendedName>
</protein>
<gene>
    <name evidence="3" type="ORF">LL253_06475</name>
</gene>
<feature type="transmembrane region" description="Helical" evidence="1">
    <location>
        <begin position="6"/>
        <end position="30"/>
    </location>
</feature>
<dbReference type="InterPro" id="IPR046502">
    <property type="entry name" value="DUF6680"/>
</dbReference>
<organism evidence="3 4">
    <name type="scientific">Sphingobium soli</name>
    <dbReference type="NCBI Taxonomy" id="1591116"/>
    <lineage>
        <taxon>Bacteria</taxon>
        <taxon>Pseudomonadati</taxon>
        <taxon>Pseudomonadota</taxon>
        <taxon>Alphaproteobacteria</taxon>
        <taxon>Sphingomonadales</taxon>
        <taxon>Sphingomonadaceae</taxon>
        <taxon>Sphingobium</taxon>
    </lineage>
</organism>
<evidence type="ECO:0000256" key="1">
    <source>
        <dbReference type="SAM" id="Phobius"/>
    </source>
</evidence>
<dbReference type="Proteomes" id="UP001198830">
    <property type="component" value="Unassembled WGS sequence"/>
</dbReference>
<evidence type="ECO:0000313" key="4">
    <source>
        <dbReference type="Proteomes" id="UP001198830"/>
    </source>
</evidence>
<evidence type="ECO:0000259" key="2">
    <source>
        <dbReference type="Pfam" id="PF20385"/>
    </source>
</evidence>
<keyword evidence="1" id="KW-1133">Transmembrane helix</keyword>
<keyword evidence="4" id="KW-1185">Reference proteome</keyword>
<keyword evidence="1" id="KW-0812">Transmembrane</keyword>
<keyword evidence="1" id="KW-0472">Membrane</keyword>
<comment type="caution">
    <text evidence="3">The sequence shown here is derived from an EMBL/GenBank/DDBJ whole genome shotgun (WGS) entry which is preliminary data.</text>
</comment>
<name>A0ABS8H1F2_9SPHN</name>
<proteinExistence type="predicted"/>
<evidence type="ECO:0000313" key="3">
    <source>
        <dbReference type="EMBL" id="MCC4232336.1"/>
    </source>
</evidence>